<name>A0ABT8LFU3_9BACT</name>
<dbReference type="RefSeq" id="WP_346760502.1">
    <property type="nucleotide sequence ID" value="NZ_JAUJEB010000006.1"/>
</dbReference>
<comment type="subcellular location">
    <subcellularLocation>
        <location evidence="1">Membrane</location>
    </subcellularLocation>
</comment>
<evidence type="ECO:0000256" key="2">
    <source>
        <dbReference type="ARBA" id="ARBA00022692"/>
    </source>
</evidence>
<evidence type="ECO:0000313" key="7">
    <source>
        <dbReference type="EMBL" id="MDN5215163.1"/>
    </source>
</evidence>
<keyword evidence="7" id="KW-0560">Oxidoreductase</keyword>
<keyword evidence="3 5" id="KW-1133">Transmembrane helix</keyword>
<dbReference type="Proteomes" id="UP001172083">
    <property type="component" value="Unassembled WGS sequence"/>
</dbReference>
<dbReference type="EC" id="1.-.-.-" evidence="7"/>
<evidence type="ECO:0000256" key="4">
    <source>
        <dbReference type="ARBA" id="ARBA00023136"/>
    </source>
</evidence>
<evidence type="ECO:0000256" key="3">
    <source>
        <dbReference type="ARBA" id="ARBA00022989"/>
    </source>
</evidence>
<feature type="domain" description="Fatty acid hydroxylase" evidence="6">
    <location>
        <begin position="85"/>
        <end position="216"/>
    </location>
</feature>
<evidence type="ECO:0000256" key="5">
    <source>
        <dbReference type="SAM" id="Phobius"/>
    </source>
</evidence>
<dbReference type="Pfam" id="PF04116">
    <property type="entry name" value="FA_hydroxylase"/>
    <property type="match status" value="1"/>
</dbReference>
<evidence type="ECO:0000259" key="6">
    <source>
        <dbReference type="Pfam" id="PF04116"/>
    </source>
</evidence>
<evidence type="ECO:0000256" key="1">
    <source>
        <dbReference type="ARBA" id="ARBA00004370"/>
    </source>
</evidence>
<feature type="transmembrane region" description="Helical" evidence="5">
    <location>
        <begin position="43"/>
        <end position="63"/>
    </location>
</feature>
<accession>A0ABT8LFU3</accession>
<dbReference type="InterPro" id="IPR006694">
    <property type="entry name" value="Fatty_acid_hydroxylase"/>
</dbReference>
<sequence length="342" mass="39014">MLTPLEILLDPVSLAVLAMYAILMIWEALFPARTLPKVKFWKLRGLMAFAFFFYLSSYLPLFIDPYLEPYRVFDLTRFNAIGGGLIGVLLYEFGVYVWHRAMHRSDFLWRTFHQMHHSAERLDTYGAFYFSPMDMIGWTVLGSLCFALLVGLSPQAITVTLLVTNFLGMFQHANIKTPHWLGYIIQRPESHTVHHAKDIHKYNYSDLPIFDILFETFENPRNYQHKTGFYHGASAKVWQMLAFKDVNKAKTEKRLELKSLIKTMTVLIVLTTFLGCHIGDAVSLHGADSHSARRKIPKGLGSSAIAGSNNGSINGFGSEIKFNRPRGRMVNDQRDIHVAGNH</sequence>
<dbReference type="PANTHER" id="PTHR11863">
    <property type="entry name" value="STEROL DESATURASE"/>
    <property type="match status" value="1"/>
</dbReference>
<evidence type="ECO:0000313" key="8">
    <source>
        <dbReference type="Proteomes" id="UP001172083"/>
    </source>
</evidence>
<keyword evidence="8" id="KW-1185">Reference proteome</keyword>
<feature type="transmembrane region" description="Helical" evidence="5">
    <location>
        <begin position="75"/>
        <end position="98"/>
    </location>
</feature>
<dbReference type="GO" id="GO:0016491">
    <property type="term" value="F:oxidoreductase activity"/>
    <property type="evidence" value="ECO:0007669"/>
    <property type="project" value="UniProtKB-KW"/>
</dbReference>
<feature type="transmembrane region" description="Helical" evidence="5">
    <location>
        <begin position="135"/>
        <end position="152"/>
    </location>
</feature>
<organism evidence="7 8">
    <name type="scientific">Agaribacillus aureus</name>
    <dbReference type="NCBI Taxonomy" id="3051825"/>
    <lineage>
        <taxon>Bacteria</taxon>
        <taxon>Pseudomonadati</taxon>
        <taxon>Bacteroidota</taxon>
        <taxon>Cytophagia</taxon>
        <taxon>Cytophagales</taxon>
        <taxon>Splendidivirgaceae</taxon>
        <taxon>Agaribacillus</taxon>
    </lineage>
</organism>
<gene>
    <name evidence="7" type="ORF">QQ020_23995</name>
</gene>
<dbReference type="InterPro" id="IPR050307">
    <property type="entry name" value="Sterol_Desaturase_Related"/>
</dbReference>
<reference evidence="7" key="1">
    <citation type="submission" date="2023-06" db="EMBL/GenBank/DDBJ databases">
        <title>Genomic of Agaribacillus aureum.</title>
        <authorList>
            <person name="Wang G."/>
        </authorList>
    </citation>
    <scope>NUCLEOTIDE SEQUENCE</scope>
    <source>
        <strain evidence="7">BMA12</strain>
    </source>
</reference>
<protein>
    <submittedName>
        <fullName evidence="7">Sterol desaturase family protein</fullName>
        <ecNumber evidence="7">1.-.-.-</ecNumber>
    </submittedName>
</protein>
<comment type="caution">
    <text evidence="7">The sequence shown here is derived from an EMBL/GenBank/DDBJ whole genome shotgun (WGS) entry which is preliminary data.</text>
</comment>
<feature type="transmembrane region" description="Helical" evidence="5">
    <location>
        <begin position="12"/>
        <end position="31"/>
    </location>
</feature>
<keyword evidence="2 5" id="KW-0812">Transmembrane</keyword>
<keyword evidence="4 5" id="KW-0472">Membrane</keyword>
<proteinExistence type="predicted"/>
<dbReference type="EMBL" id="JAUJEB010000006">
    <property type="protein sequence ID" value="MDN5215163.1"/>
    <property type="molecule type" value="Genomic_DNA"/>
</dbReference>